<comment type="caution">
    <text evidence="1">The sequence shown here is derived from an EMBL/GenBank/DDBJ whole genome shotgun (WGS) entry which is preliminary data.</text>
</comment>
<keyword evidence="2" id="KW-1185">Reference proteome</keyword>
<reference evidence="1" key="1">
    <citation type="submission" date="2022-06" db="EMBL/GenBank/DDBJ databases">
        <title>Sequencing the genomes of 1000 actinobacteria strains.</title>
        <authorList>
            <person name="Klenk H.-P."/>
        </authorList>
    </citation>
    <scope>NUCLEOTIDE SEQUENCE</scope>
    <source>
        <strain evidence="1">DSM 46694</strain>
    </source>
</reference>
<dbReference type="EMBL" id="JAMZEB010000002">
    <property type="protein sequence ID" value="MCP2364192.1"/>
    <property type="molecule type" value="Genomic_DNA"/>
</dbReference>
<gene>
    <name evidence="1" type="ORF">HD597_011212</name>
</gene>
<dbReference type="AlphaFoldDB" id="A0A9X2K7Z5"/>
<proteinExistence type="predicted"/>
<accession>A0A9X2K7Z5</accession>
<evidence type="ECO:0000313" key="1">
    <source>
        <dbReference type="EMBL" id="MCP2364192.1"/>
    </source>
</evidence>
<protein>
    <submittedName>
        <fullName evidence="1">Uncharacterized protein</fullName>
    </submittedName>
</protein>
<evidence type="ECO:0000313" key="2">
    <source>
        <dbReference type="Proteomes" id="UP001139648"/>
    </source>
</evidence>
<sequence>MKTIFPYGVLTGDIRLSVTRVLMDGNMLSTNYINPDLREIDFAGLESAKWEEAIIEVAVTGPERELTGRQPWEKPAVTLQLNCGATNSRQAVTLNRDPHAPARWTGSIELDREDWYGRGTLRAFVHARVEGVDNRIIGFADDWSISFNDLPPSPVNGSITVTWVDFAGDETRPYLKQFTHDPYYLRLDPDDPTLFLNRGFEGLEALLVDRKHRPRPEKALHDSTRANIASDAWSAMFATALEAVETDPENGLPDFPSEGWREVVLKTLLARIYPDLSPYDALVAAVAARTSEEGSGDLFERLIPAASGQVRLPQLLRSGIQLLEKDTKDEVNAQ</sequence>
<dbReference type="Proteomes" id="UP001139648">
    <property type="component" value="Unassembled WGS sequence"/>
</dbReference>
<organism evidence="1 2">
    <name type="scientific">Nonomuraea thailandensis</name>
    <dbReference type="NCBI Taxonomy" id="1188745"/>
    <lineage>
        <taxon>Bacteria</taxon>
        <taxon>Bacillati</taxon>
        <taxon>Actinomycetota</taxon>
        <taxon>Actinomycetes</taxon>
        <taxon>Streptosporangiales</taxon>
        <taxon>Streptosporangiaceae</taxon>
        <taxon>Nonomuraea</taxon>
    </lineage>
</organism>
<name>A0A9X2K7Z5_9ACTN</name>
<dbReference type="RefSeq" id="WP_253756416.1">
    <property type="nucleotide sequence ID" value="NZ_BAABKA010000012.1"/>
</dbReference>